<evidence type="ECO:0000259" key="3">
    <source>
        <dbReference type="Pfam" id="PF02230"/>
    </source>
</evidence>
<proteinExistence type="inferred from homology"/>
<comment type="caution">
    <text evidence="4">The sequence shown here is derived from an EMBL/GenBank/DDBJ whole genome shotgun (WGS) entry which is preliminary data.</text>
</comment>
<dbReference type="PANTHER" id="PTHR10655">
    <property type="entry name" value="LYSOPHOSPHOLIPASE-RELATED"/>
    <property type="match status" value="1"/>
</dbReference>
<dbReference type="InterPro" id="IPR003140">
    <property type="entry name" value="PLipase/COase/thioEstase"/>
</dbReference>
<name>A0A8X8GYG5_9RHOB</name>
<dbReference type="InterPro" id="IPR050565">
    <property type="entry name" value="LYPA1-2/EST-like"/>
</dbReference>
<evidence type="ECO:0000256" key="2">
    <source>
        <dbReference type="ARBA" id="ARBA00022801"/>
    </source>
</evidence>
<evidence type="ECO:0000256" key="1">
    <source>
        <dbReference type="ARBA" id="ARBA00006499"/>
    </source>
</evidence>
<accession>A0A8X8GYG5</accession>
<dbReference type="Proteomes" id="UP000484076">
    <property type="component" value="Unassembled WGS sequence"/>
</dbReference>
<dbReference type="Pfam" id="PF02230">
    <property type="entry name" value="Abhydrolase_2"/>
    <property type="match status" value="1"/>
</dbReference>
<dbReference type="PANTHER" id="PTHR10655:SF17">
    <property type="entry name" value="LYSOPHOSPHOLIPASE-LIKE PROTEIN 1"/>
    <property type="match status" value="1"/>
</dbReference>
<keyword evidence="2 4" id="KW-0378">Hydrolase</keyword>
<dbReference type="RefSeq" id="WP_152823488.1">
    <property type="nucleotide sequence ID" value="NZ_WHUT02000001.1"/>
</dbReference>
<evidence type="ECO:0000313" key="4">
    <source>
        <dbReference type="EMBL" id="NUB42779.1"/>
    </source>
</evidence>
<dbReference type="EMBL" id="WHUT02000001">
    <property type="protein sequence ID" value="NUB42779.1"/>
    <property type="molecule type" value="Genomic_DNA"/>
</dbReference>
<keyword evidence="5" id="KW-1185">Reference proteome</keyword>
<gene>
    <name evidence="4" type="ORF">GEU84_000135</name>
</gene>
<sequence>MQADDAPLTLGAPQTGARALCVFLHGRGQTPEEMQEQVIRHLTVPGVAYVLPRAPGKVWYDAKAVDPLTETTQAQLVAGLDRIAATIGTPQVPLLLAGFSQGACMALEYALLRGAWHGGLVAFTGCRVGDAARPVADLGSMPVYLTGSDADPWIPLPAFAAAVEACGRARAQLRAECFPGRSHEVSRAEINVLDQMLATLARQEA</sequence>
<dbReference type="Gene3D" id="3.40.50.1820">
    <property type="entry name" value="alpha/beta hydrolase"/>
    <property type="match status" value="1"/>
</dbReference>
<dbReference type="InterPro" id="IPR029058">
    <property type="entry name" value="AB_hydrolase_fold"/>
</dbReference>
<protein>
    <submittedName>
        <fullName evidence="4">Dienelactone hydrolase family protein</fullName>
    </submittedName>
</protein>
<comment type="similarity">
    <text evidence="1">Belongs to the AB hydrolase superfamily. AB hydrolase 2 family.</text>
</comment>
<organism evidence="4 5">
    <name type="scientific">Fertoeibacter niger</name>
    <dbReference type="NCBI Taxonomy" id="2656921"/>
    <lineage>
        <taxon>Bacteria</taxon>
        <taxon>Pseudomonadati</taxon>
        <taxon>Pseudomonadota</taxon>
        <taxon>Alphaproteobacteria</taxon>
        <taxon>Rhodobacterales</taxon>
        <taxon>Paracoccaceae</taxon>
        <taxon>Fertoeibacter</taxon>
    </lineage>
</organism>
<reference evidence="4" key="1">
    <citation type="submission" date="2020-05" db="EMBL/GenBank/DDBJ databases">
        <title>Fertoebacter nigrum gen. nov., sp. nov., a new member of the family Rhodobacteraceae.</title>
        <authorList>
            <person name="Szuroczki S."/>
            <person name="Abbaszade G."/>
            <person name="Buni D."/>
            <person name="Schumann P."/>
            <person name="Toth E."/>
        </authorList>
    </citation>
    <scope>NUCLEOTIDE SEQUENCE</scope>
    <source>
        <strain evidence="4">RG-N-1a</strain>
    </source>
</reference>
<dbReference type="SUPFAM" id="SSF53474">
    <property type="entry name" value="alpha/beta-Hydrolases"/>
    <property type="match status" value="1"/>
</dbReference>
<evidence type="ECO:0000313" key="5">
    <source>
        <dbReference type="Proteomes" id="UP000484076"/>
    </source>
</evidence>
<feature type="domain" description="Phospholipase/carboxylesterase/thioesterase" evidence="3">
    <location>
        <begin position="13"/>
        <end position="199"/>
    </location>
</feature>
<dbReference type="GO" id="GO:0016787">
    <property type="term" value="F:hydrolase activity"/>
    <property type="evidence" value="ECO:0007669"/>
    <property type="project" value="UniProtKB-KW"/>
</dbReference>
<dbReference type="AlphaFoldDB" id="A0A8X8GYG5"/>